<keyword evidence="2" id="KW-1185">Reference proteome</keyword>
<proteinExistence type="predicted"/>
<gene>
    <name evidence="1" type="ORF">MLD38_012454</name>
</gene>
<sequence length="296" mass="33459">METVEKIGEGKSGDVSVAKMRKTGQIVAIKKLRQELRGGRLPARARREIEIHLRLDHKNIVKVLNVLREENTVYVIFQHLDMNLSSYLMSCPRQSRAIDPNLTKSFMLQILEGLAYCHNYRILHRNLKPKNILLNLKSKTLKLSDFGMAKFVKSPHDPLTQEVVTQYYRAPEILLGSARYNSGIDIWSAGCIFAEVVTKEILFVGDSEIDQLYKIFRLLGTPTNYTWPGYNLLPGSGGGFDLHPPKNLRTVFPSLDPVGVDLLSKMLCLNPLCRISAKDALRHKYFSSIRASTSSS</sequence>
<name>A0ACB9RAJ5_9MYRT</name>
<accession>A0ACB9RAJ5</accession>
<dbReference type="EMBL" id="CM042883">
    <property type="protein sequence ID" value="KAI4374463.1"/>
    <property type="molecule type" value="Genomic_DNA"/>
</dbReference>
<evidence type="ECO:0000313" key="1">
    <source>
        <dbReference type="EMBL" id="KAI4374463.1"/>
    </source>
</evidence>
<reference evidence="2" key="1">
    <citation type="journal article" date="2023" name="Front. Plant Sci.">
        <title>Chromosomal-level genome assembly of Melastoma candidum provides insights into trichome evolution.</title>
        <authorList>
            <person name="Zhong Y."/>
            <person name="Wu W."/>
            <person name="Sun C."/>
            <person name="Zou P."/>
            <person name="Liu Y."/>
            <person name="Dai S."/>
            <person name="Zhou R."/>
        </authorList>
    </citation>
    <scope>NUCLEOTIDE SEQUENCE [LARGE SCALE GENOMIC DNA]</scope>
</reference>
<dbReference type="Proteomes" id="UP001057402">
    <property type="component" value="Chromosome 4"/>
</dbReference>
<evidence type="ECO:0000313" key="2">
    <source>
        <dbReference type="Proteomes" id="UP001057402"/>
    </source>
</evidence>
<comment type="caution">
    <text evidence="1">The sequence shown here is derived from an EMBL/GenBank/DDBJ whole genome shotgun (WGS) entry which is preliminary data.</text>
</comment>
<organism evidence="1 2">
    <name type="scientific">Melastoma candidum</name>
    <dbReference type="NCBI Taxonomy" id="119954"/>
    <lineage>
        <taxon>Eukaryota</taxon>
        <taxon>Viridiplantae</taxon>
        <taxon>Streptophyta</taxon>
        <taxon>Embryophyta</taxon>
        <taxon>Tracheophyta</taxon>
        <taxon>Spermatophyta</taxon>
        <taxon>Magnoliopsida</taxon>
        <taxon>eudicotyledons</taxon>
        <taxon>Gunneridae</taxon>
        <taxon>Pentapetalae</taxon>
        <taxon>rosids</taxon>
        <taxon>malvids</taxon>
        <taxon>Myrtales</taxon>
        <taxon>Melastomataceae</taxon>
        <taxon>Melastomatoideae</taxon>
        <taxon>Melastomateae</taxon>
        <taxon>Melastoma</taxon>
    </lineage>
</organism>
<protein>
    <submittedName>
        <fullName evidence="1">Uncharacterized protein</fullName>
    </submittedName>
</protein>